<feature type="transmembrane region" description="Helical" evidence="1">
    <location>
        <begin position="20"/>
        <end position="41"/>
    </location>
</feature>
<evidence type="ECO:0000256" key="1">
    <source>
        <dbReference type="SAM" id="Phobius"/>
    </source>
</evidence>
<evidence type="ECO:0000313" key="2">
    <source>
        <dbReference type="EMBL" id="VEU82073.1"/>
    </source>
</evidence>
<keyword evidence="3" id="KW-1185">Reference proteome</keyword>
<dbReference type="KEGG" id="ahk:NCTC10172_00079"/>
<dbReference type="Proteomes" id="UP000290909">
    <property type="component" value="Chromosome"/>
</dbReference>
<feature type="transmembrane region" description="Helical" evidence="1">
    <location>
        <begin position="362"/>
        <end position="386"/>
    </location>
</feature>
<feature type="transmembrane region" description="Helical" evidence="1">
    <location>
        <begin position="338"/>
        <end position="356"/>
    </location>
</feature>
<keyword evidence="1" id="KW-0812">Transmembrane</keyword>
<protein>
    <submittedName>
        <fullName evidence="2">Uncharacterized protein</fullName>
    </submittedName>
</protein>
<keyword evidence="1" id="KW-0472">Membrane</keyword>
<accession>A0A449BI34</accession>
<proteinExistence type="predicted"/>
<organism evidence="2 3">
    <name type="scientific">Acholeplasma hippikon</name>
    <dbReference type="NCBI Taxonomy" id="264636"/>
    <lineage>
        <taxon>Bacteria</taxon>
        <taxon>Bacillati</taxon>
        <taxon>Mycoplasmatota</taxon>
        <taxon>Mollicutes</taxon>
        <taxon>Acholeplasmatales</taxon>
        <taxon>Acholeplasmataceae</taxon>
        <taxon>Acholeplasma</taxon>
    </lineage>
</organism>
<dbReference type="STRING" id="1408416.GCA_000702765_00634"/>
<name>A0A449BI34_9MOLU</name>
<keyword evidence="1" id="KW-1133">Transmembrane helix</keyword>
<sequence>MSIKQIHKLSLYPKWSNKLIGRITFISVIFLSFFNLILLFVNADLNFKYSNMPANGFIEYESYSIKTEDLTEYENIISMRSSHLESRINTNVSSSIIISDTLYGSTSEFGQVGGYSIDFTDYIEFYVGMHYLQYIEINYFSNNHSGLLLSKELFNQLYPLQNTIQTMYITTDVFGFEFIEVDVVGYFETTQFKSILFDQSDDDAIDLTMTILSDFETYLNINNSLGIFDDVYPRIIYMMDKDIDSLDTAIINHSFTQPNYKLLKTNQIINLFSPLITMIQNTLIFFFIVISLLMVFFLFLRFDDLKSVLFIENIFFNSKGKIITNMFLSNLWISLKQIVIAFVLTILGHVIIYFISGYWIDLWFIHIGSLIVIIILNLLVIPIYYLTFPKLLHVRLVE</sequence>
<feature type="transmembrane region" description="Helical" evidence="1">
    <location>
        <begin position="283"/>
        <end position="300"/>
    </location>
</feature>
<evidence type="ECO:0000313" key="3">
    <source>
        <dbReference type="Proteomes" id="UP000290909"/>
    </source>
</evidence>
<reference evidence="2 3" key="1">
    <citation type="submission" date="2019-01" db="EMBL/GenBank/DDBJ databases">
        <authorList>
            <consortium name="Pathogen Informatics"/>
        </authorList>
    </citation>
    <scope>NUCLEOTIDE SEQUENCE [LARGE SCALE GENOMIC DNA]</scope>
    <source>
        <strain evidence="2 3">NCTC10172</strain>
    </source>
</reference>
<dbReference type="AlphaFoldDB" id="A0A449BI34"/>
<dbReference type="EMBL" id="LR215050">
    <property type="protein sequence ID" value="VEU82073.1"/>
    <property type="molecule type" value="Genomic_DNA"/>
</dbReference>
<gene>
    <name evidence="2" type="ORF">NCTC10172_00079</name>
</gene>